<evidence type="ECO:0000313" key="2">
    <source>
        <dbReference type="Proteomes" id="UP000002045"/>
    </source>
</evidence>
<dbReference type="EMBL" id="FN667741">
    <property type="protein sequence ID" value="CBJ79791.1"/>
    <property type="molecule type" value="Genomic_DNA"/>
</dbReference>
<protein>
    <submittedName>
        <fullName evidence="1">Uncharacterized protein</fullName>
    </submittedName>
</protein>
<proteinExistence type="predicted"/>
<reference evidence="1" key="1">
    <citation type="journal article" date="2011" name="PLoS ONE">
        <title>The entomopathogenic bacterial endosymbionts xenorhabdus and photorhabdus: convergent lifestyles from divergent genomes.</title>
        <authorList>
            <person name="Chaston J.M."/>
            <person name="Suen G."/>
            <person name="Tucker S.L."/>
            <person name="Andersen A.W."/>
            <person name="Bhasin A."/>
            <person name="Bode E."/>
            <person name="Bode H.B."/>
            <person name="Brachmann A.O."/>
            <person name="Cowles C.E."/>
            <person name="Cowles K.N."/>
            <person name="Darby C."/>
            <person name="de Leon L."/>
            <person name="Drace K."/>
            <person name="Du Z."/>
            <person name="Givaudan A."/>
            <person name="Herbert Tran E.E."/>
            <person name="Jewell K.A."/>
            <person name="Knack J.J."/>
            <person name="Krasomil-Osterfeld K.C."/>
            <person name="Kukor R."/>
            <person name="Lanois A."/>
            <person name="Latreille P."/>
            <person name="Leimgruber N.K."/>
            <person name="Lipke C.M."/>
            <person name="Liu R."/>
            <person name="Lu X."/>
            <person name="Martens E.C."/>
            <person name="Marri P.R."/>
            <person name="Medigue C."/>
            <person name="Menard M.L."/>
            <person name="Miller N.M."/>
            <person name="Morales-Soto N."/>
            <person name="Norton S."/>
            <person name="Ogier J.C."/>
            <person name="Orchard S.S."/>
            <person name="Park D."/>
            <person name="Park Y."/>
            <person name="Qurollo B.A."/>
            <person name="Sugar D.R."/>
            <person name="Richards G.R."/>
            <person name="Rouy Z."/>
            <person name="Slominski B."/>
            <person name="Slominski K."/>
            <person name="Snyder H."/>
            <person name="Tjaden B.C."/>
            <person name="van der Hoeven R."/>
            <person name="Welch R.D."/>
            <person name="Wheeler C."/>
            <person name="Xiang B."/>
            <person name="Barbazuk B."/>
            <person name="Gaudriault S."/>
            <person name="Goodner B."/>
            <person name="Slater S.C."/>
            <person name="Forst S."/>
            <person name="Goldman B.S."/>
            <person name="Goodrich-Blair H."/>
        </authorList>
    </citation>
    <scope>NUCLEOTIDE SEQUENCE [LARGE SCALE GENOMIC DNA]</scope>
    <source>
        <strain evidence="1">SS-2004</strain>
    </source>
</reference>
<evidence type="ECO:0000313" key="1">
    <source>
        <dbReference type="EMBL" id="CBJ79791.1"/>
    </source>
</evidence>
<organism evidence="1 2">
    <name type="scientific">Xenorhabdus bovienii (strain SS-2004)</name>
    <name type="common">Xenorhabdus nematophila subsp. bovienii</name>
    <dbReference type="NCBI Taxonomy" id="406818"/>
    <lineage>
        <taxon>Bacteria</taxon>
        <taxon>Pseudomonadati</taxon>
        <taxon>Pseudomonadota</taxon>
        <taxon>Gammaproteobacteria</taxon>
        <taxon>Enterobacterales</taxon>
        <taxon>Morganellaceae</taxon>
        <taxon>Xenorhabdus</taxon>
    </lineage>
</organism>
<name>D3UZE8_XENBS</name>
<dbReference type="HOGENOM" id="CLU_2866822_0_0_6"/>
<dbReference type="AlphaFoldDB" id="D3UZE8"/>
<accession>D3UZE8</accession>
<sequence length="64" mass="6918">MFDLRPMANTAASPTRSIVISVPANNISPLNAKTVAMVKINIAMENPIHCPLLSFVIMLSSAFF</sequence>
<dbReference type="Proteomes" id="UP000002045">
    <property type="component" value="Chromosome"/>
</dbReference>
<gene>
    <name evidence="1" type="ordered locus">XBJ1_0650</name>
</gene>
<dbReference type="KEGG" id="xbo:XBJ1_0650"/>